<evidence type="ECO:0000256" key="2">
    <source>
        <dbReference type="ARBA" id="ARBA00022692"/>
    </source>
</evidence>
<dbReference type="InterPro" id="IPR011701">
    <property type="entry name" value="MFS"/>
</dbReference>
<dbReference type="GO" id="GO:0022857">
    <property type="term" value="F:transmembrane transporter activity"/>
    <property type="evidence" value="ECO:0007669"/>
    <property type="project" value="InterPro"/>
</dbReference>
<dbReference type="Proteomes" id="UP000261739">
    <property type="component" value="Unassembled WGS sequence"/>
</dbReference>
<feature type="transmembrane region" description="Helical" evidence="5">
    <location>
        <begin position="372"/>
        <end position="395"/>
    </location>
</feature>
<evidence type="ECO:0000259" key="6">
    <source>
        <dbReference type="PROSITE" id="PS50850"/>
    </source>
</evidence>
<reference evidence="7 8" key="1">
    <citation type="journal article" date="2018" name="Nat. Biotechnol.">
        <title>A standardized bacterial taxonomy based on genome phylogeny substantially revises the tree of life.</title>
        <authorList>
            <person name="Parks D.H."/>
            <person name="Chuvochina M."/>
            <person name="Waite D.W."/>
            <person name="Rinke C."/>
            <person name="Skarshewski A."/>
            <person name="Chaumeil P.A."/>
            <person name="Hugenholtz P."/>
        </authorList>
    </citation>
    <scope>NUCLEOTIDE SEQUENCE [LARGE SCALE GENOMIC DNA]</scope>
    <source>
        <strain evidence="7">UBA11247</strain>
    </source>
</reference>
<feature type="domain" description="Major facilitator superfamily (MFS) profile" evidence="6">
    <location>
        <begin position="3"/>
        <end position="400"/>
    </location>
</feature>
<evidence type="ECO:0000256" key="1">
    <source>
        <dbReference type="ARBA" id="ARBA00004651"/>
    </source>
</evidence>
<dbReference type="RefSeq" id="WP_010121718.1">
    <property type="nucleotide sequence ID" value="NZ_DAITTW010000007.1"/>
</dbReference>
<comment type="caution">
    <text evidence="7">The sequence shown here is derived from an EMBL/GenBank/DDBJ whole genome shotgun (WGS) entry which is preliminary data.</text>
</comment>
<dbReference type="PROSITE" id="PS50850">
    <property type="entry name" value="MFS"/>
    <property type="match status" value="1"/>
</dbReference>
<dbReference type="Gene3D" id="1.20.1250.20">
    <property type="entry name" value="MFS general substrate transporter like domains"/>
    <property type="match status" value="2"/>
</dbReference>
<evidence type="ECO:0000313" key="7">
    <source>
        <dbReference type="EMBL" id="HCT14684.1"/>
    </source>
</evidence>
<evidence type="ECO:0000256" key="3">
    <source>
        <dbReference type="ARBA" id="ARBA00022989"/>
    </source>
</evidence>
<dbReference type="PANTHER" id="PTHR11360">
    <property type="entry name" value="MONOCARBOXYLATE TRANSPORTER"/>
    <property type="match status" value="1"/>
</dbReference>
<keyword evidence="4 5" id="KW-0472">Membrane</keyword>
<feature type="transmembrane region" description="Helical" evidence="5">
    <location>
        <begin position="310"/>
        <end position="333"/>
    </location>
</feature>
<sequence>METRTRVLVGTVLAQIGLGTVYSWSMLNPALADKFYDDHTKTFGIAMTFSIMMICLSVSTLTINWLQAKFGVRRVLTGCGVLLAVGLLLSAFVPNVVVLYLTAGVMVGIADGIGYLLSLTNCLRWYPEKSGTISGICVGAYGLPAFVLPFVVTPVLGDADNGYSGLMICFILWAIIAGILIIGGGAFLKDAPVIPGSDTPGSGEYTIPQMLRRPQAYLLFWGITAFCFAGLFIIGNAGSAAGDAPEPKDYLIGTAVTLVSLVALANTAGRFLFGWLSDHMSRTLIVALSLTVLAVMSVVIGVTWRPEPWLYIVGFLLFGAAFGGCITIYPTIVGDYFGHNNQSKNYSVIYQGFACGAVITLIFNTLMSNDVLSFGTALLIGAVFLAIGAVILFLVKAPGPPPAEPAAAAAGTSESLNA</sequence>
<dbReference type="AlphaFoldDB" id="A0A3D4SZH9"/>
<proteinExistence type="predicted"/>
<dbReference type="PANTHER" id="PTHR11360:SF317">
    <property type="entry name" value="MAJOR FACILITATOR SUPERFAMILY (MFS) PROFILE DOMAIN-CONTAINING PROTEIN-RELATED"/>
    <property type="match status" value="1"/>
</dbReference>
<comment type="subcellular location">
    <subcellularLocation>
        <location evidence="1">Cell membrane</location>
        <topology evidence="1">Multi-pass membrane protein</topology>
    </subcellularLocation>
</comment>
<dbReference type="InterPro" id="IPR036259">
    <property type="entry name" value="MFS_trans_sf"/>
</dbReference>
<feature type="transmembrane region" description="Helical" evidence="5">
    <location>
        <begin position="285"/>
        <end position="304"/>
    </location>
</feature>
<keyword evidence="3 5" id="KW-1133">Transmembrane helix</keyword>
<accession>A0A3D4SZH9</accession>
<feature type="transmembrane region" description="Helical" evidence="5">
    <location>
        <begin position="75"/>
        <end position="93"/>
    </location>
</feature>
<dbReference type="Pfam" id="PF07690">
    <property type="entry name" value="MFS_1"/>
    <property type="match status" value="2"/>
</dbReference>
<organism evidence="7 8">
    <name type="scientific">Corynebacterium nuruki</name>
    <dbReference type="NCBI Taxonomy" id="1032851"/>
    <lineage>
        <taxon>Bacteria</taxon>
        <taxon>Bacillati</taxon>
        <taxon>Actinomycetota</taxon>
        <taxon>Actinomycetes</taxon>
        <taxon>Mycobacteriales</taxon>
        <taxon>Corynebacteriaceae</taxon>
        <taxon>Corynebacterium</taxon>
    </lineage>
</organism>
<dbReference type="EMBL" id="DQID01000201">
    <property type="protein sequence ID" value="HCT14684.1"/>
    <property type="molecule type" value="Genomic_DNA"/>
</dbReference>
<dbReference type="STRING" id="863239.GCA_000213935_00735"/>
<feature type="transmembrane region" description="Helical" evidence="5">
    <location>
        <begin position="7"/>
        <end position="25"/>
    </location>
</feature>
<feature type="transmembrane region" description="Helical" evidence="5">
    <location>
        <begin position="131"/>
        <end position="152"/>
    </location>
</feature>
<dbReference type="SUPFAM" id="SSF103473">
    <property type="entry name" value="MFS general substrate transporter"/>
    <property type="match status" value="1"/>
</dbReference>
<name>A0A3D4SZH9_9CORY</name>
<dbReference type="InterPro" id="IPR020846">
    <property type="entry name" value="MFS_dom"/>
</dbReference>
<gene>
    <name evidence="7" type="ORF">DIW82_07810</name>
</gene>
<dbReference type="GO" id="GO:0005886">
    <property type="term" value="C:plasma membrane"/>
    <property type="evidence" value="ECO:0007669"/>
    <property type="project" value="UniProtKB-SubCell"/>
</dbReference>
<evidence type="ECO:0000313" key="8">
    <source>
        <dbReference type="Proteomes" id="UP000261739"/>
    </source>
</evidence>
<feature type="transmembrane region" description="Helical" evidence="5">
    <location>
        <begin position="164"/>
        <end position="188"/>
    </location>
</feature>
<evidence type="ECO:0000256" key="4">
    <source>
        <dbReference type="ARBA" id="ARBA00023136"/>
    </source>
</evidence>
<feature type="transmembrane region" description="Helical" evidence="5">
    <location>
        <begin position="45"/>
        <end position="63"/>
    </location>
</feature>
<keyword evidence="2 5" id="KW-0812">Transmembrane</keyword>
<protein>
    <submittedName>
        <fullName evidence="7">MFS transporter</fullName>
    </submittedName>
</protein>
<evidence type="ECO:0000256" key="5">
    <source>
        <dbReference type="SAM" id="Phobius"/>
    </source>
</evidence>
<feature type="transmembrane region" description="Helical" evidence="5">
    <location>
        <begin position="216"/>
        <end position="238"/>
    </location>
</feature>
<feature type="transmembrane region" description="Helical" evidence="5">
    <location>
        <begin position="345"/>
        <end position="366"/>
    </location>
</feature>
<feature type="transmembrane region" description="Helical" evidence="5">
    <location>
        <begin position="250"/>
        <end position="273"/>
    </location>
</feature>
<dbReference type="InterPro" id="IPR050327">
    <property type="entry name" value="Proton-linked_MCT"/>
</dbReference>
<feature type="transmembrane region" description="Helical" evidence="5">
    <location>
        <begin position="99"/>
        <end position="119"/>
    </location>
</feature>